<feature type="domain" description="DUF2207" evidence="2">
    <location>
        <begin position="25"/>
        <end position="223"/>
    </location>
</feature>
<organism evidence="4 5">
    <name type="scientific">Ginsengibacter hankyongi</name>
    <dbReference type="NCBI Taxonomy" id="2607284"/>
    <lineage>
        <taxon>Bacteria</taxon>
        <taxon>Pseudomonadati</taxon>
        <taxon>Bacteroidota</taxon>
        <taxon>Chitinophagia</taxon>
        <taxon>Chitinophagales</taxon>
        <taxon>Chitinophagaceae</taxon>
        <taxon>Ginsengibacter</taxon>
    </lineage>
</organism>
<evidence type="ECO:0000313" key="5">
    <source>
        <dbReference type="Proteomes" id="UP000326903"/>
    </source>
</evidence>
<evidence type="ECO:0000313" key="4">
    <source>
        <dbReference type="EMBL" id="KAA9036330.1"/>
    </source>
</evidence>
<dbReference type="Proteomes" id="UP000326903">
    <property type="component" value="Unassembled WGS sequence"/>
</dbReference>
<dbReference type="EMBL" id="VYQF01000008">
    <property type="protein sequence ID" value="KAA9036330.1"/>
    <property type="molecule type" value="Genomic_DNA"/>
</dbReference>
<dbReference type="InterPro" id="IPR018702">
    <property type="entry name" value="DUF2207"/>
</dbReference>
<dbReference type="AlphaFoldDB" id="A0A5J5IDI2"/>
<dbReference type="Pfam" id="PF20990">
    <property type="entry name" value="DUF2207_C"/>
    <property type="match status" value="1"/>
</dbReference>
<evidence type="ECO:0000256" key="1">
    <source>
        <dbReference type="SAM" id="Phobius"/>
    </source>
</evidence>
<gene>
    <name evidence="4" type="ORF">FW778_19035</name>
</gene>
<sequence>MMKKLFVIILAFVCVGKIKAQEYFTIKQYDVHLKVNKDASLDIAEKINVHFTEPRHGIIRKIPYKYEVQPLPANAQKADRQLESGGYTRTFIENINVPGWNFDISTDGDYKSIKIGSADKFVEGDQQFIITYRILNAINFFKDHSELYFNVIGNQWETTISSVNFTIELYQPVPDTSDYFVATGSYGSKENKTVTKWEGNNIFSGRTTEPLNSNEGVTIGIGFPKDFLIKPDYRFRGIYWLLLPFLVFGGMFYIWKRWGQDEEITVQTEFYPPENISPSVSGYVIDEKLDRRDLTALVPYWGAGGYLKINELEESSLFGLLKHKEYEFIKVKELPANVLTFEKTLFDGIFASGDTVKLSDLKDVLYITMNKAKRQLEDEVDKDDFYVKYSRGLKAFFSLMGIVVFIFSIIKLVSDWQEKLWLGVGLIASGIIIFVFGLFMSKKTKKGTDLYKKLLGFREFIKSVEKDRLQEFLKQDPNYFDKVLPYAIVFDMADKWKDKLAGLDIPPPTWYSGAYAGHNFNMLMFMNSLDRSMNAMTNTFYSAPRSSGSSGGSFGGGGGFSGGGFGGGGGSSW</sequence>
<evidence type="ECO:0000259" key="2">
    <source>
        <dbReference type="Pfam" id="PF09972"/>
    </source>
</evidence>
<keyword evidence="1" id="KW-0812">Transmembrane</keyword>
<reference evidence="4 5" key="1">
    <citation type="submission" date="2019-09" db="EMBL/GenBank/DDBJ databases">
        <title>Draft genome sequence of Ginsengibacter sp. BR5-29.</title>
        <authorList>
            <person name="Im W.-T."/>
        </authorList>
    </citation>
    <scope>NUCLEOTIDE SEQUENCE [LARGE SCALE GENOMIC DNA]</scope>
    <source>
        <strain evidence="4 5">BR5-29</strain>
    </source>
</reference>
<feature type="transmembrane region" description="Helical" evidence="1">
    <location>
        <begin position="237"/>
        <end position="255"/>
    </location>
</feature>
<proteinExistence type="predicted"/>
<keyword evidence="1" id="KW-0472">Membrane</keyword>
<dbReference type="InterPro" id="IPR048389">
    <property type="entry name" value="YciQ-like_C"/>
</dbReference>
<protein>
    <submittedName>
        <fullName evidence="4">DUF2207 domain-containing protein</fullName>
    </submittedName>
</protein>
<feature type="transmembrane region" description="Helical" evidence="1">
    <location>
        <begin position="420"/>
        <end position="440"/>
    </location>
</feature>
<dbReference type="RefSeq" id="WP_150416453.1">
    <property type="nucleotide sequence ID" value="NZ_VYQF01000008.1"/>
</dbReference>
<keyword evidence="1" id="KW-1133">Transmembrane helix</keyword>
<accession>A0A5J5IDI2</accession>
<dbReference type="Pfam" id="PF09972">
    <property type="entry name" value="DUF2207"/>
    <property type="match status" value="1"/>
</dbReference>
<feature type="transmembrane region" description="Helical" evidence="1">
    <location>
        <begin position="395"/>
        <end position="414"/>
    </location>
</feature>
<name>A0A5J5IDI2_9BACT</name>
<comment type="caution">
    <text evidence="4">The sequence shown here is derived from an EMBL/GenBank/DDBJ whole genome shotgun (WGS) entry which is preliminary data.</text>
</comment>
<evidence type="ECO:0000259" key="3">
    <source>
        <dbReference type="Pfam" id="PF20990"/>
    </source>
</evidence>
<keyword evidence="5" id="KW-1185">Reference proteome</keyword>
<feature type="domain" description="Predicted membrane protein YciQ-like C-terminal" evidence="3">
    <location>
        <begin position="270"/>
        <end position="500"/>
    </location>
</feature>